<comment type="caution">
    <text evidence="3">The sequence shown here is derived from an EMBL/GenBank/DDBJ whole genome shotgun (WGS) entry which is preliminary data.</text>
</comment>
<feature type="transmembrane region" description="Helical" evidence="1">
    <location>
        <begin position="39"/>
        <end position="59"/>
    </location>
</feature>
<protein>
    <recommendedName>
        <fullName evidence="5">Secreted protein</fullName>
    </recommendedName>
</protein>
<evidence type="ECO:0000256" key="1">
    <source>
        <dbReference type="SAM" id="Phobius"/>
    </source>
</evidence>
<dbReference type="AlphaFoldDB" id="A0A7H0K9T4"/>
<name>A0A7H0K9T4_9CORY</name>
<gene>
    <name evidence="3" type="ORF">HMA55_11160</name>
</gene>
<proteinExistence type="predicted"/>
<reference evidence="3 4" key="1">
    <citation type="submission" date="2020-05" db="EMBL/GenBank/DDBJ databases">
        <title>Descriptions of Corynebacterium xxxx sp. nov., Corynebacterium yyyy sp. nov. and Corynebacterium zzzz sp. nov.</title>
        <authorList>
            <person name="Zhang G."/>
        </authorList>
    </citation>
    <scope>NUCLEOTIDE SEQUENCE [LARGE SCALE GENOMIC DNA]</scope>
    <source>
        <strain evidence="4">zg-913</strain>
    </source>
</reference>
<evidence type="ECO:0000313" key="4">
    <source>
        <dbReference type="Proteomes" id="UP000577408"/>
    </source>
</evidence>
<keyword evidence="1" id="KW-1133">Transmembrane helix</keyword>
<feature type="signal peptide" evidence="2">
    <location>
        <begin position="1"/>
        <end position="23"/>
    </location>
</feature>
<feature type="transmembrane region" description="Helical" evidence="1">
    <location>
        <begin position="104"/>
        <end position="124"/>
    </location>
</feature>
<dbReference type="EMBL" id="JABFED010000011">
    <property type="protein sequence ID" value="MBA1838426.1"/>
    <property type="molecule type" value="Genomic_DNA"/>
</dbReference>
<feature type="transmembrane region" description="Helical" evidence="1">
    <location>
        <begin position="71"/>
        <end position="92"/>
    </location>
</feature>
<keyword evidence="1" id="KW-0472">Membrane</keyword>
<evidence type="ECO:0000256" key="2">
    <source>
        <dbReference type="SAM" id="SignalP"/>
    </source>
</evidence>
<sequence length="135" mass="14162">MSPRTMLWSSLAFALALPSASLAGVQLAGDRLDFAATRLVAVGVAVLTAAGAIGWATAYTRAARHHRRTTTAVWIATACLALGFGSIALSSWEEYQAGTSLPIINLFLLLIPIGLLTLLGAAVAQTSRARGERQR</sequence>
<evidence type="ECO:0008006" key="5">
    <source>
        <dbReference type="Google" id="ProtNLM"/>
    </source>
</evidence>
<dbReference type="Proteomes" id="UP000577408">
    <property type="component" value="Unassembled WGS sequence"/>
</dbReference>
<feature type="chain" id="PRO_5039473710" description="Secreted protein" evidence="2">
    <location>
        <begin position="24"/>
        <end position="135"/>
    </location>
</feature>
<evidence type="ECO:0000313" key="3">
    <source>
        <dbReference type="EMBL" id="MBA1838426.1"/>
    </source>
</evidence>
<keyword evidence="2" id="KW-0732">Signal</keyword>
<organism evidence="3 4">
    <name type="scientific">Corynebacterium wankanglinii</name>
    <dbReference type="NCBI Taxonomy" id="2735136"/>
    <lineage>
        <taxon>Bacteria</taxon>
        <taxon>Bacillati</taxon>
        <taxon>Actinomycetota</taxon>
        <taxon>Actinomycetes</taxon>
        <taxon>Mycobacteriales</taxon>
        <taxon>Corynebacteriaceae</taxon>
        <taxon>Corynebacterium</taxon>
    </lineage>
</organism>
<accession>A0A7H0K9T4</accession>
<keyword evidence="4" id="KW-1185">Reference proteome</keyword>
<dbReference type="RefSeq" id="WP_181193116.1">
    <property type="nucleotide sequence ID" value="NZ_JABFED010000011.1"/>
</dbReference>
<keyword evidence="1" id="KW-0812">Transmembrane</keyword>